<feature type="transmembrane region" description="Helical" evidence="3">
    <location>
        <begin position="12"/>
        <end position="30"/>
    </location>
</feature>
<sequence>MAITLKKVCTTWAILVISYIALCIVLVPFLRFQAVPGQWKLTGARDDVLADFYSASPSSSSSQSCHPTSASGLCLVTDKKFFFGLATAPAHVEDELNDTWLEFARGHDGKFPVRAWQNVPIPEERLRFWTQPEVELDLVKEAGVSVFRLGIDWGRIVTEEPINGIDQVVDMKAVERYKEILQAVRSRGMRVLLTLFHHSIPKWAMAYGGWTQNKTIGYFTEFARFAQLHFGEYVDYWVTFNEPHIFVILTHCTETWPPGGQPSLKDSLVCFTPFGGYGQAMAAISEAHNAVYNVLHEGDSKAVVGVAHHVGVMKPYGLLDVPIVMFSRWLTEFQWIDAIQDNLDFCGINYYGQEIMSAAGLMLVPDEEYSEAGRGVYPDGLYEVLVAFHNRYKKRRPNLRYIVTENGFADARDIIRRPYLVEHLLALNAAIREGVPVDGYIHWTVTDNWEWADGYCPKFGLVYADRGNNLSRHARPSYYLYQEVVKSGLVLAGQRDDAWNTLQADVRQGGIRPFCRLSDSHDRMWAEGLDVPTTRKIVSKDWRFGVYKDQGLITLISRSFQVIGILAQDLVGWILGSGSQKFSLPPEVRIGEL</sequence>
<proteinExistence type="inferred from homology"/>
<dbReference type="PRINTS" id="PR00131">
    <property type="entry name" value="GLHYDRLASE1"/>
</dbReference>
<keyword evidence="5" id="KW-1185">Reference proteome</keyword>
<gene>
    <name evidence="4" type="ORF">R1sor_012144</name>
</gene>
<comment type="similarity">
    <text evidence="1 2">Belongs to the glycosyl hydrolase 1 family.</text>
</comment>
<evidence type="ECO:0000256" key="3">
    <source>
        <dbReference type="SAM" id="Phobius"/>
    </source>
</evidence>
<comment type="caution">
    <text evidence="4">The sequence shown here is derived from an EMBL/GenBank/DDBJ whole genome shotgun (WGS) entry which is preliminary data.</text>
</comment>
<dbReference type="AlphaFoldDB" id="A0ABD3I2Y4"/>
<evidence type="ECO:0000256" key="2">
    <source>
        <dbReference type="RuleBase" id="RU003690"/>
    </source>
</evidence>
<dbReference type="PANTHER" id="PTHR10353:SF316">
    <property type="entry name" value="GLYCOSIDE HYDROLASE FAMILY 1 PROTEIN"/>
    <property type="match status" value="1"/>
</dbReference>
<keyword evidence="3" id="KW-0812">Transmembrane</keyword>
<dbReference type="SUPFAM" id="SSF51445">
    <property type="entry name" value="(Trans)glycosidases"/>
    <property type="match status" value="1"/>
</dbReference>
<protein>
    <recommendedName>
        <fullName evidence="6">Beta-glucosidase</fullName>
    </recommendedName>
</protein>
<dbReference type="PANTHER" id="PTHR10353">
    <property type="entry name" value="GLYCOSYL HYDROLASE"/>
    <property type="match status" value="1"/>
</dbReference>
<dbReference type="InterPro" id="IPR017853">
    <property type="entry name" value="GH"/>
</dbReference>
<dbReference type="Proteomes" id="UP001633002">
    <property type="component" value="Unassembled WGS sequence"/>
</dbReference>
<dbReference type="EMBL" id="JBJQOH010000002">
    <property type="protein sequence ID" value="KAL3698068.1"/>
    <property type="molecule type" value="Genomic_DNA"/>
</dbReference>
<evidence type="ECO:0000256" key="1">
    <source>
        <dbReference type="ARBA" id="ARBA00010838"/>
    </source>
</evidence>
<dbReference type="Pfam" id="PF00232">
    <property type="entry name" value="Glyco_hydro_1"/>
    <property type="match status" value="2"/>
</dbReference>
<evidence type="ECO:0008006" key="6">
    <source>
        <dbReference type="Google" id="ProtNLM"/>
    </source>
</evidence>
<evidence type="ECO:0000313" key="4">
    <source>
        <dbReference type="EMBL" id="KAL3698068.1"/>
    </source>
</evidence>
<keyword evidence="3" id="KW-0472">Membrane</keyword>
<evidence type="ECO:0000313" key="5">
    <source>
        <dbReference type="Proteomes" id="UP001633002"/>
    </source>
</evidence>
<dbReference type="Gene3D" id="3.20.20.80">
    <property type="entry name" value="Glycosidases"/>
    <property type="match status" value="1"/>
</dbReference>
<keyword evidence="3" id="KW-1133">Transmembrane helix</keyword>
<reference evidence="4 5" key="1">
    <citation type="submission" date="2024-09" db="EMBL/GenBank/DDBJ databases">
        <title>Chromosome-scale assembly of Riccia sorocarpa.</title>
        <authorList>
            <person name="Paukszto L."/>
        </authorList>
    </citation>
    <scope>NUCLEOTIDE SEQUENCE [LARGE SCALE GENOMIC DNA]</scope>
    <source>
        <strain evidence="4">LP-2024</strain>
        <tissue evidence="4">Aerial parts of the thallus</tissue>
    </source>
</reference>
<dbReference type="InterPro" id="IPR001360">
    <property type="entry name" value="Glyco_hydro_1"/>
</dbReference>
<name>A0ABD3I2Y4_9MARC</name>
<accession>A0ABD3I2Y4</accession>
<organism evidence="4 5">
    <name type="scientific">Riccia sorocarpa</name>
    <dbReference type="NCBI Taxonomy" id="122646"/>
    <lineage>
        <taxon>Eukaryota</taxon>
        <taxon>Viridiplantae</taxon>
        <taxon>Streptophyta</taxon>
        <taxon>Embryophyta</taxon>
        <taxon>Marchantiophyta</taxon>
        <taxon>Marchantiopsida</taxon>
        <taxon>Marchantiidae</taxon>
        <taxon>Marchantiales</taxon>
        <taxon>Ricciaceae</taxon>
        <taxon>Riccia</taxon>
    </lineage>
</organism>